<evidence type="ECO:0000313" key="2">
    <source>
        <dbReference type="Proteomes" id="UP000250275"/>
    </source>
</evidence>
<reference evidence="1 2" key="1">
    <citation type="submission" date="2015-07" db="EMBL/GenBank/DDBJ databases">
        <title>The genome of Eufriesea mexicana.</title>
        <authorList>
            <person name="Pan H."/>
            <person name="Kapheim K."/>
        </authorList>
    </citation>
    <scope>NUCLEOTIDE SEQUENCE [LARGE SCALE GENOMIC DNA]</scope>
    <source>
        <strain evidence="1">0111107269</strain>
        <tissue evidence="1">Whole body</tissue>
    </source>
</reference>
<dbReference type="AlphaFoldDB" id="A0A310SQI5"/>
<name>A0A310SQI5_9HYME</name>
<proteinExistence type="predicted"/>
<organism evidence="1 2">
    <name type="scientific">Eufriesea mexicana</name>
    <dbReference type="NCBI Taxonomy" id="516756"/>
    <lineage>
        <taxon>Eukaryota</taxon>
        <taxon>Metazoa</taxon>
        <taxon>Ecdysozoa</taxon>
        <taxon>Arthropoda</taxon>
        <taxon>Hexapoda</taxon>
        <taxon>Insecta</taxon>
        <taxon>Pterygota</taxon>
        <taxon>Neoptera</taxon>
        <taxon>Endopterygota</taxon>
        <taxon>Hymenoptera</taxon>
        <taxon>Apocrita</taxon>
        <taxon>Aculeata</taxon>
        <taxon>Apoidea</taxon>
        <taxon>Anthophila</taxon>
        <taxon>Apidae</taxon>
        <taxon>Eufriesea</taxon>
    </lineage>
</organism>
<evidence type="ECO:0000313" key="1">
    <source>
        <dbReference type="EMBL" id="OAD57928.1"/>
    </source>
</evidence>
<keyword evidence="2" id="KW-1185">Reference proteome</keyword>
<gene>
    <name evidence="1" type="ORF">WN48_00961</name>
</gene>
<dbReference type="Proteomes" id="UP000250275">
    <property type="component" value="Unassembled WGS sequence"/>
</dbReference>
<sequence>MDVAALLQVCWAVSISFVYTRIVQSKCYRLRSIRFNANEFLHDDLTEWNATARPKKED</sequence>
<accession>A0A310SQI5</accession>
<dbReference type="EMBL" id="KQ761246">
    <property type="protein sequence ID" value="OAD57928.1"/>
    <property type="molecule type" value="Genomic_DNA"/>
</dbReference>
<protein>
    <submittedName>
        <fullName evidence="1">Uncharacterized protein</fullName>
    </submittedName>
</protein>